<dbReference type="RefSeq" id="XP_015470066.1">
    <property type="nucleotide sequence ID" value="XM_015609064.1"/>
</dbReference>
<evidence type="ECO:0000313" key="2">
    <source>
        <dbReference type="Proteomes" id="UP000054251"/>
    </source>
</evidence>
<organism evidence="1 2">
    <name type="scientific">Debaryomyces fabryi</name>
    <dbReference type="NCBI Taxonomy" id="58627"/>
    <lineage>
        <taxon>Eukaryota</taxon>
        <taxon>Fungi</taxon>
        <taxon>Dikarya</taxon>
        <taxon>Ascomycota</taxon>
        <taxon>Saccharomycotina</taxon>
        <taxon>Pichiomycetes</taxon>
        <taxon>Debaryomycetaceae</taxon>
        <taxon>Debaryomyces</taxon>
    </lineage>
</organism>
<dbReference type="GeneID" id="26837243"/>
<proteinExistence type="predicted"/>
<sequence length="438" mass="50811">MSQSGYACSIEDLPDVTFSTNLKITKDIYCLGLFINIAATGPCRLYVTDFTTNPRVSNPFFESYYIEEFEIPPEQIFQIDVYQEKLQVLINDYERRYKEPLFEQDARPPFRISDKMCILRATVVLKKFNNVLEGRAKSIRLINKEELLDNENLQTLYANICKLPKEYLKENLTRARNVIPERHLGPILPSFERRSPRINEHSEVNVKVDTESVIHDSQPRETYVKTEEATENMIPDTLFPNDYSNTAQQSLDADTFQQEDEAEPENANSHHATYLQQPHSQKAYYSLKQLNDYHSYGIDNEVYRVKGKILGCNPSDWSQICIKKYEHEAEKNKIVLSDPYIRSMEIILCDQIPLNGQEEILLDSDNSITIVLDQAQVSQALNIEAIELAYTKIPDLNKKSFTNEVVEFELYKKLVNINTNNQFLIWTARNISFDAIMK</sequence>
<gene>
    <name evidence="1" type="ORF">AC631_00234</name>
</gene>
<dbReference type="OrthoDB" id="4020641at2759"/>
<name>A0A0V1Q6B7_9ASCO</name>
<dbReference type="Gene3D" id="2.40.50.140">
    <property type="entry name" value="Nucleic acid-binding proteins"/>
    <property type="match status" value="1"/>
</dbReference>
<accession>A0A0V1Q6B7</accession>
<dbReference type="AlphaFoldDB" id="A0A0V1Q6B7"/>
<reference evidence="1 2" key="1">
    <citation type="submission" date="2015-11" db="EMBL/GenBank/DDBJ databases">
        <title>The genome of Debaryomyces fabryi.</title>
        <authorList>
            <person name="Tafer H."/>
            <person name="Lopandic K."/>
        </authorList>
    </citation>
    <scope>NUCLEOTIDE SEQUENCE [LARGE SCALE GENOMIC DNA]</scope>
    <source>
        <strain evidence="1 2">CBS 789</strain>
    </source>
</reference>
<dbReference type="InterPro" id="IPR012340">
    <property type="entry name" value="NA-bd_OB-fold"/>
</dbReference>
<comment type="caution">
    <text evidence="1">The sequence shown here is derived from an EMBL/GenBank/DDBJ whole genome shotgun (WGS) entry which is preliminary data.</text>
</comment>
<evidence type="ECO:0008006" key="3">
    <source>
        <dbReference type="Google" id="ProtNLM"/>
    </source>
</evidence>
<protein>
    <recommendedName>
        <fullName evidence="3">Telomeric single stranded DNA binding POT1/Cdc13 domain-containing protein</fullName>
    </recommendedName>
</protein>
<dbReference type="Proteomes" id="UP000054251">
    <property type="component" value="Unassembled WGS sequence"/>
</dbReference>
<dbReference type="SUPFAM" id="SSF50249">
    <property type="entry name" value="Nucleic acid-binding proteins"/>
    <property type="match status" value="1"/>
</dbReference>
<keyword evidence="2" id="KW-1185">Reference proteome</keyword>
<evidence type="ECO:0000313" key="1">
    <source>
        <dbReference type="EMBL" id="KSA03964.1"/>
    </source>
</evidence>
<dbReference type="EMBL" id="LMYN01000003">
    <property type="protein sequence ID" value="KSA03964.1"/>
    <property type="molecule type" value="Genomic_DNA"/>
</dbReference>